<dbReference type="InterPro" id="IPR029055">
    <property type="entry name" value="Ntn_hydrolases_N"/>
</dbReference>
<evidence type="ECO:0000256" key="2">
    <source>
        <dbReference type="PIRSR" id="PIRSR600246-1"/>
    </source>
</evidence>
<gene>
    <name evidence="4" type="ORF">OSB1V03_LOCUS14168</name>
</gene>
<keyword evidence="5" id="KW-1185">Reference proteome</keyword>
<dbReference type="EMBL" id="CAJPIZ010013327">
    <property type="protein sequence ID" value="CAG2114202.1"/>
    <property type="molecule type" value="Genomic_DNA"/>
</dbReference>
<dbReference type="Gene3D" id="2.30.30.100">
    <property type="match status" value="1"/>
</dbReference>
<dbReference type="AlphaFoldDB" id="A0A7R9Q7D8"/>
<dbReference type="Pfam" id="PF01112">
    <property type="entry name" value="Asparaginase_2"/>
    <property type="match status" value="1"/>
</dbReference>
<dbReference type="Proteomes" id="UP000759131">
    <property type="component" value="Unassembled WGS sequence"/>
</dbReference>
<sequence>MSQSLGQHMYLNRKVILKTVKSSHIGSLKCIDPLTQTIALVVAGDTTSASDAGDGSNKSKLILAMSHAIRSIELCSAIDGVIRAIASLEDNDVTNAGLGSNLNLNGCVECDASLMDGQSLNWGAVGALHGIKNPIKAAECVLTGQTRQQPCGLIAPNFLVGEGARSYALNNGCVASELLTERSQQSYNKYKRLLDSETSDESLNAKHKRLDTVGAICVDWAGNVAAGASSGGIHLKPSGRIGQASMMGCGVWAQNCIAVTTTGTGEYLTKTMFAKECANHLLNTNSPLLQGIARENRLGGVLALYHDKESTHTELLWGHSTHSMCIGYMGSHSKPKAFISQLPTESKPGLDFKVEAIND</sequence>
<evidence type="ECO:0000313" key="4">
    <source>
        <dbReference type="EMBL" id="CAD7633772.1"/>
    </source>
</evidence>
<protein>
    <submittedName>
        <fullName evidence="4">Uncharacterized protein</fullName>
    </submittedName>
</protein>
<evidence type="ECO:0000256" key="1">
    <source>
        <dbReference type="ARBA" id="ARBA00010872"/>
    </source>
</evidence>
<comment type="similarity">
    <text evidence="1">Belongs to the Ntn-hydrolase family.</text>
</comment>
<organism evidence="4">
    <name type="scientific">Medioppia subpectinata</name>
    <dbReference type="NCBI Taxonomy" id="1979941"/>
    <lineage>
        <taxon>Eukaryota</taxon>
        <taxon>Metazoa</taxon>
        <taxon>Ecdysozoa</taxon>
        <taxon>Arthropoda</taxon>
        <taxon>Chelicerata</taxon>
        <taxon>Arachnida</taxon>
        <taxon>Acari</taxon>
        <taxon>Acariformes</taxon>
        <taxon>Sarcoptiformes</taxon>
        <taxon>Oribatida</taxon>
        <taxon>Brachypylina</taxon>
        <taxon>Oppioidea</taxon>
        <taxon>Oppiidae</taxon>
        <taxon>Medioppia</taxon>
    </lineage>
</organism>
<accession>A0A7R9Q7D8</accession>
<dbReference type="PANTHER" id="PTHR10188">
    <property type="entry name" value="L-ASPARAGINASE"/>
    <property type="match status" value="1"/>
</dbReference>
<dbReference type="OrthoDB" id="77601at2759"/>
<evidence type="ECO:0000256" key="3">
    <source>
        <dbReference type="PIRSR" id="PIRSR600246-3"/>
    </source>
</evidence>
<evidence type="ECO:0000313" key="5">
    <source>
        <dbReference type="Proteomes" id="UP000759131"/>
    </source>
</evidence>
<name>A0A7R9Q7D8_9ACAR</name>
<dbReference type="Gene3D" id="3.60.20.30">
    <property type="entry name" value="(Glycosyl)asparaginase"/>
    <property type="match status" value="1"/>
</dbReference>
<feature type="active site" description="Nucleophile" evidence="2">
    <location>
        <position position="212"/>
    </location>
</feature>
<dbReference type="CDD" id="cd04514">
    <property type="entry name" value="Taspase1_like"/>
    <property type="match status" value="1"/>
</dbReference>
<dbReference type="GO" id="GO:0004298">
    <property type="term" value="F:threonine-type endopeptidase activity"/>
    <property type="evidence" value="ECO:0007669"/>
    <property type="project" value="InterPro"/>
</dbReference>
<dbReference type="InterPro" id="IPR000246">
    <property type="entry name" value="Peptidase_T2"/>
</dbReference>
<reference evidence="4" key="1">
    <citation type="submission" date="2020-11" db="EMBL/GenBank/DDBJ databases">
        <authorList>
            <person name="Tran Van P."/>
        </authorList>
    </citation>
    <scope>NUCLEOTIDE SEQUENCE</scope>
</reference>
<dbReference type="GO" id="GO:0005737">
    <property type="term" value="C:cytoplasm"/>
    <property type="evidence" value="ECO:0007669"/>
    <property type="project" value="TreeGrafter"/>
</dbReference>
<proteinExistence type="inferred from homology"/>
<dbReference type="GO" id="GO:0051604">
    <property type="term" value="P:protein maturation"/>
    <property type="evidence" value="ECO:0007669"/>
    <property type="project" value="TreeGrafter"/>
</dbReference>
<feature type="site" description="Cleavage; by autolysis" evidence="3">
    <location>
        <begin position="211"/>
        <end position="212"/>
    </location>
</feature>
<dbReference type="PANTHER" id="PTHR10188:SF8">
    <property type="entry name" value="THREONINE ASPARTASE 1"/>
    <property type="match status" value="1"/>
</dbReference>
<dbReference type="SUPFAM" id="SSF56235">
    <property type="entry name" value="N-terminal nucleophile aminohydrolases (Ntn hydrolases)"/>
    <property type="match status" value="1"/>
</dbReference>
<dbReference type="InterPro" id="IPR037464">
    <property type="entry name" value="Taspase1"/>
</dbReference>
<dbReference type="EMBL" id="OC867902">
    <property type="protein sequence ID" value="CAD7633772.1"/>
    <property type="molecule type" value="Genomic_DNA"/>
</dbReference>